<feature type="region of interest" description="Disordered" evidence="1">
    <location>
        <begin position="115"/>
        <end position="150"/>
    </location>
</feature>
<feature type="compositionally biased region" description="Basic residues" evidence="1">
    <location>
        <begin position="1"/>
        <end position="13"/>
    </location>
</feature>
<name>A0A2T3ADA7_9PEZI</name>
<dbReference type="Proteomes" id="UP000241462">
    <property type="component" value="Unassembled WGS sequence"/>
</dbReference>
<evidence type="ECO:0000313" key="3">
    <source>
        <dbReference type="Proteomes" id="UP000241462"/>
    </source>
</evidence>
<proteinExistence type="predicted"/>
<accession>A0A2T3ADA7</accession>
<dbReference type="InParanoid" id="A0A2T3ADA7"/>
<protein>
    <submittedName>
        <fullName evidence="2">Uncharacterized protein</fullName>
    </submittedName>
</protein>
<evidence type="ECO:0000256" key="1">
    <source>
        <dbReference type="SAM" id="MobiDB-lite"/>
    </source>
</evidence>
<feature type="region of interest" description="Disordered" evidence="1">
    <location>
        <begin position="1"/>
        <end position="20"/>
    </location>
</feature>
<organism evidence="2 3">
    <name type="scientific">Coniella lustricola</name>
    <dbReference type="NCBI Taxonomy" id="2025994"/>
    <lineage>
        <taxon>Eukaryota</taxon>
        <taxon>Fungi</taxon>
        <taxon>Dikarya</taxon>
        <taxon>Ascomycota</taxon>
        <taxon>Pezizomycotina</taxon>
        <taxon>Sordariomycetes</taxon>
        <taxon>Sordariomycetidae</taxon>
        <taxon>Diaporthales</taxon>
        <taxon>Schizoparmaceae</taxon>
        <taxon>Coniella</taxon>
    </lineage>
</organism>
<sequence>MRRPVLCSRRRPSRASQQLRTREEHQCKDLGWIHIGHLLLKSRCTYAIVEPAGKSTVASALQATHGHKYVPSSGTVQTLAFSHCRVSPAPKTKPAQRPPLFSSLKLCGTPHTHCSNHVDAKQPTRLIPRVPPPSSHTSRPRSTANQPRHSPTVLLVLLAWPPKRRRIDTRLV</sequence>
<evidence type="ECO:0000313" key="2">
    <source>
        <dbReference type="EMBL" id="PSR92293.1"/>
    </source>
</evidence>
<reference evidence="2 3" key="1">
    <citation type="journal article" date="2018" name="Mycol. Prog.">
        <title>Coniella lustricola, a new species from submerged detritus.</title>
        <authorList>
            <person name="Raudabaugh D.B."/>
            <person name="Iturriaga T."/>
            <person name="Carver A."/>
            <person name="Mondo S."/>
            <person name="Pangilinan J."/>
            <person name="Lipzen A."/>
            <person name="He G."/>
            <person name="Amirebrahimi M."/>
            <person name="Grigoriev I.V."/>
            <person name="Miller A.N."/>
        </authorList>
    </citation>
    <scope>NUCLEOTIDE SEQUENCE [LARGE SCALE GENOMIC DNA]</scope>
    <source>
        <strain evidence="2 3">B22-T-1</strain>
    </source>
</reference>
<dbReference type="AlphaFoldDB" id="A0A2T3ADA7"/>
<keyword evidence="3" id="KW-1185">Reference proteome</keyword>
<gene>
    <name evidence="2" type="ORF">BD289DRAFT_184474</name>
</gene>
<dbReference type="EMBL" id="KZ678408">
    <property type="protein sequence ID" value="PSR92293.1"/>
    <property type="molecule type" value="Genomic_DNA"/>
</dbReference>